<evidence type="ECO:0000256" key="5">
    <source>
        <dbReference type="ARBA" id="ARBA00023172"/>
    </source>
</evidence>
<evidence type="ECO:0000259" key="8">
    <source>
        <dbReference type="Pfam" id="PF07282"/>
    </source>
</evidence>
<keyword evidence="5" id="KW-0233">DNA recombination</keyword>
<feature type="domain" description="Probable transposase IS891/IS1136/IS1341" evidence="7">
    <location>
        <begin position="191"/>
        <end position="300"/>
    </location>
</feature>
<dbReference type="InterPro" id="IPR001959">
    <property type="entry name" value="Transposase"/>
</dbReference>
<dbReference type="GO" id="GO:0006310">
    <property type="term" value="P:DNA recombination"/>
    <property type="evidence" value="ECO:0007669"/>
    <property type="project" value="UniProtKB-KW"/>
</dbReference>
<evidence type="ECO:0000256" key="4">
    <source>
        <dbReference type="ARBA" id="ARBA00023125"/>
    </source>
</evidence>
<feature type="domain" description="Cas12f1-like TNB" evidence="8">
    <location>
        <begin position="324"/>
        <end position="390"/>
    </location>
</feature>
<accession>M0DB81</accession>
<keyword evidence="10" id="KW-1185">Reference proteome</keyword>
<gene>
    <name evidence="9" type="ORF">C474_09067</name>
</gene>
<dbReference type="PANTHER" id="PTHR30405">
    <property type="entry name" value="TRANSPOSASE"/>
    <property type="match status" value="1"/>
</dbReference>
<dbReference type="PANTHER" id="PTHR30405:SF11">
    <property type="entry name" value="RNA-GUIDED DNA ENDONUCLEASE RV2885C-RELATED"/>
    <property type="match status" value="1"/>
</dbReference>
<reference evidence="9 10" key="1">
    <citation type="journal article" date="2014" name="PLoS Genet.">
        <title>Phylogenetically driven sequencing of extremely halophilic archaea reveals strategies for static and dynamic osmo-response.</title>
        <authorList>
            <person name="Becker E.A."/>
            <person name="Seitzer P.M."/>
            <person name="Tritt A."/>
            <person name="Larsen D."/>
            <person name="Krusor M."/>
            <person name="Yao A.I."/>
            <person name="Wu D."/>
            <person name="Madern D."/>
            <person name="Eisen J.A."/>
            <person name="Darling A.E."/>
            <person name="Facciotti M.T."/>
        </authorList>
    </citation>
    <scope>NUCLEOTIDE SEQUENCE [LARGE SCALE GENOMIC DNA]</scope>
    <source>
        <strain evidence="9 10">JCM 14848</strain>
    </source>
</reference>
<dbReference type="Pfam" id="PF07282">
    <property type="entry name" value="Cas12f1-like_TNB"/>
    <property type="match status" value="1"/>
</dbReference>
<dbReference type="NCBIfam" id="NF040570">
    <property type="entry name" value="guided_TnpB"/>
    <property type="match status" value="1"/>
</dbReference>
<dbReference type="AlphaFoldDB" id="M0DB81"/>
<dbReference type="GO" id="GO:0032196">
    <property type="term" value="P:transposition"/>
    <property type="evidence" value="ECO:0007669"/>
    <property type="project" value="UniProtKB-KW"/>
</dbReference>
<keyword evidence="4" id="KW-0238">DNA-binding</keyword>
<evidence type="ECO:0000256" key="6">
    <source>
        <dbReference type="SAM" id="MobiDB-lite"/>
    </source>
</evidence>
<comment type="caution">
    <text evidence="9">The sequence shown here is derived from an EMBL/GenBank/DDBJ whole genome shotgun (WGS) entry which is preliminary data.</text>
</comment>
<dbReference type="InParanoid" id="M0DB81"/>
<organism evidence="9 10">
    <name type="scientific">Halogeometricum pallidum JCM 14848</name>
    <dbReference type="NCBI Taxonomy" id="1227487"/>
    <lineage>
        <taxon>Archaea</taxon>
        <taxon>Methanobacteriati</taxon>
        <taxon>Methanobacteriota</taxon>
        <taxon>Stenosarchaea group</taxon>
        <taxon>Halobacteria</taxon>
        <taxon>Halobacteriales</taxon>
        <taxon>Haloferacaceae</taxon>
        <taxon>Halogeometricum</taxon>
    </lineage>
</organism>
<dbReference type="Pfam" id="PF01385">
    <property type="entry name" value="OrfB_IS605"/>
    <property type="match status" value="1"/>
</dbReference>
<keyword evidence="3" id="KW-0815">Transposition</keyword>
<dbReference type="Proteomes" id="UP000011513">
    <property type="component" value="Unassembled WGS sequence"/>
</dbReference>
<dbReference type="PATRIC" id="fig|1227487.5.peg.1822"/>
<evidence type="ECO:0000256" key="3">
    <source>
        <dbReference type="ARBA" id="ARBA00022578"/>
    </source>
</evidence>
<dbReference type="GO" id="GO:0003677">
    <property type="term" value="F:DNA binding"/>
    <property type="evidence" value="ECO:0007669"/>
    <property type="project" value="UniProtKB-KW"/>
</dbReference>
<feature type="region of interest" description="Disordered" evidence="6">
    <location>
        <begin position="92"/>
        <end position="126"/>
    </location>
</feature>
<evidence type="ECO:0000313" key="9">
    <source>
        <dbReference type="EMBL" id="ELZ31439.1"/>
    </source>
</evidence>
<dbReference type="OrthoDB" id="284225at2157"/>
<sequence>MLEFHRTHRAKILNHAQVEEPLDRHGWSTSKLWNVANYHSRKEWDETGEIPDHGDLKNKLKTHQKYKGLHSQSSQRVLEELAEAFNSWYEKRKSDDRANPPGYRKENYYDQEGRRVHEEHPRSTVTWKQNGIKHDAKNNRVRLSKGANHKEHPKAWEYILVEYETRPGVTIENLQQVRAVYDKAKGCWELHLVCKDEVETPNAPGEETAGLDLGICNFAAVAYSTEDADLYPGNRLKQDGYYFPKEIAKCDDSGGERATRLHAKWSERRTHFFHSLAKHIVERCVKKEVGRINVGDLEGVRENDNGESKNWGKHGNLDLHGWAFDRFSNILEYKAKVEGIEVVEVSEHDTSKTCCVCGRVDDSQRVERGLYVCEEHGDAFNADVNGAENIRLDINQSNSESSASLDEDRSTGWLAQPAVYLHNLSRGFQPRTEVVDCKP</sequence>
<evidence type="ECO:0000256" key="1">
    <source>
        <dbReference type="ARBA" id="ARBA00008761"/>
    </source>
</evidence>
<protein>
    <submittedName>
        <fullName evidence="9">Transposase, IS605 OrfB family protein</fullName>
    </submittedName>
</protein>
<dbReference type="NCBIfam" id="TIGR01766">
    <property type="entry name" value="IS200/IS605 family accessory protein TnpB-like domain"/>
    <property type="match status" value="1"/>
</dbReference>
<evidence type="ECO:0000313" key="10">
    <source>
        <dbReference type="Proteomes" id="UP000011513"/>
    </source>
</evidence>
<dbReference type="EMBL" id="AOIV01000021">
    <property type="protein sequence ID" value="ELZ31439.1"/>
    <property type="molecule type" value="Genomic_DNA"/>
</dbReference>
<comment type="similarity">
    <text evidence="1">In the C-terminal section; belongs to the transposase 35 family.</text>
</comment>
<feature type="compositionally biased region" description="Basic and acidic residues" evidence="6">
    <location>
        <begin position="92"/>
        <end position="122"/>
    </location>
</feature>
<evidence type="ECO:0000256" key="2">
    <source>
        <dbReference type="ARBA" id="ARBA00011044"/>
    </source>
</evidence>
<evidence type="ECO:0000259" key="7">
    <source>
        <dbReference type="Pfam" id="PF01385"/>
    </source>
</evidence>
<dbReference type="InterPro" id="IPR010095">
    <property type="entry name" value="Cas12f1-like_TNB"/>
</dbReference>
<proteinExistence type="inferred from homology"/>
<dbReference type="RefSeq" id="WP_008386005.1">
    <property type="nucleotide sequence ID" value="NZ_AOIV01000021.1"/>
</dbReference>
<dbReference type="eggNOG" id="arCOG00683">
    <property type="taxonomic scope" value="Archaea"/>
</dbReference>
<comment type="similarity">
    <text evidence="2">In the N-terminal section; belongs to the transposase 2 family.</text>
</comment>
<name>M0DB81_HALPD</name>
<dbReference type="InterPro" id="IPR051399">
    <property type="entry name" value="RNA-guided_DNA_endo/Transpos"/>
</dbReference>